<dbReference type="AlphaFoldDB" id="A0A9X4EZW9"/>
<feature type="signal peptide" evidence="1">
    <location>
        <begin position="1"/>
        <end position="21"/>
    </location>
</feature>
<evidence type="ECO:0000313" key="4">
    <source>
        <dbReference type="Proteomes" id="UP001140979"/>
    </source>
</evidence>
<organism evidence="2 4">
    <name type="scientific">Vibrio aestuarianus</name>
    <dbReference type="NCBI Taxonomy" id="28171"/>
    <lineage>
        <taxon>Bacteria</taxon>
        <taxon>Pseudomonadati</taxon>
        <taxon>Pseudomonadota</taxon>
        <taxon>Gammaproteobacteria</taxon>
        <taxon>Vibrionales</taxon>
        <taxon>Vibrionaceae</taxon>
        <taxon>Vibrio</taxon>
    </lineage>
</organism>
<proteinExistence type="predicted"/>
<evidence type="ECO:0000313" key="3">
    <source>
        <dbReference type="EMBL" id="WGK86333.1"/>
    </source>
</evidence>
<dbReference type="Proteomes" id="UP001140979">
    <property type="component" value="Unassembled WGS sequence"/>
</dbReference>
<accession>A0A9X4EZW9</accession>
<sequence>MLGKVRLAAYLLLVFSASAWAYSETWKDKSFISKAFVQVALRNEYNAGKYPLVKWTQPVKMWVQHDVPDKALHDELVDLHIQHLALVTHHPIYRVSNRDEANVTWIFTKEAKWDNEVATHIGKSSLGVLNNAICIANYTTDIDTHEIIKAVIIIPVDKAHERGKLLACIVEEITQALGLPNDSQQAYPSIFNDETPEELLSPLDVILLSMLYDKRLKTGMKEKEVKNVIQSILKEYEQQGVLNNAVTLSKSAPLYQLIGY</sequence>
<reference evidence="2 5" key="1">
    <citation type="submission" date="2022-02" db="EMBL/GenBank/DDBJ databases">
        <title>Emergence and expansion in Europe of a Vibrio aestuarianus clonal complex pathogenic for oysters.</title>
        <authorList>
            <person name="Mesnil A."/>
            <person name="Travers M.-A."/>
        </authorList>
    </citation>
    <scope>NUCLEOTIDE SEQUENCE</scope>
    <source>
        <strain evidence="2">19_064_11T1</strain>
        <strain evidence="3 5">U17</strain>
    </source>
</reference>
<dbReference type="RefSeq" id="WP_261926752.1">
    <property type="nucleotide sequence ID" value="NZ_CALYLG010000177.1"/>
</dbReference>
<dbReference type="Pfam" id="PF11150">
    <property type="entry name" value="DUF2927"/>
    <property type="match status" value="1"/>
</dbReference>
<gene>
    <name evidence="2" type="ORF">L9W94_07025</name>
    <name evidence="3" type="ORF">PYE67_05795</name>
</gene>
<dbReference type="EMBL" id="JAKNBA010000009">
    <property type="protein sequence ID" value="MDE1241900.1"/>
    <property type="molecule type" value="Genomic_DNA"/>
</dbReference>
<evidence type="ECO:0000313" key="5">
    <source>
        <dbReference type="Proteomes" id="UP001241226"/>
    </source>
</evidence>
<dbReference type="EMBL" id="CP118711">
    <property type="protein sequence ID" value="WGK86333.1"/>
    <property type="molecule type" value="Genomic_DNA"/>
</dbReference>
<dbReference type="Proteomes" id="UP001241226">
    <property type="component" value="Chromosome 1"/>
</dbReference>
<evidence type="ECO:0000256" key="1">
    <source>
        <dbReference type="SAM" id="SignalP"/>
    </source>
</evidence>
<feature type="chain" id="PRO_5040919038" evidence="1">
    <location>
        <begin position="22"/>
        <end position="260"/>
    </location>
</feature>
<name>A0A9X4EZW9_9VIBR</name>
<protein>
    <submittedName>
        <fullName evidence="2">DUF2927 domain-containing protein</fullName>
    </submittedName>
</protein>
<evidence type="ECO:0000313" key="2">
    <source>
        <dbReference type="EMBL" id="MDE1241900.1"/>
    </source>
</evidence>
<dbReference type="InterPro" id="IPR021323">
    <property type="entry name" value="DUF2927"/>
</dbReference>
<keyword evidence="1" id="KW-0732">Signal</keyword>